<evidence type="ECO:0000313" key="2">
    <source>
        <dbReference type="EMBL" id="MBB6330444.1"/>
    </source>
</evidence>
<proteinExistence type="predicted"/>
<organism evidence="2 3">
    <name type="scientific">Chryseobacterium sediminis</name>
    <dbReference type="NCBI Taxonomy" id="1679494"/>
    <lineage>
        <taxon>Bacteria</taxon>
        <taxon>Pseudomonadati</taxon>
        <taxon>Bacteroidota</taxon>
        <taxon>Flavobacteriia</taxon>
        <taxon>Flavobacteriales</taxon>
        <taxon>Weeksellaceae</taxon>
        <taxon>Chryseobacterium group</taxon>
        <taxon>Chryseobacterium</taxon>
    </lineage>
</organism>
<reference evidence="2 3" key="1">
    <citation type="submission" date="2020-08" db="EMBL/GenBank/DDBJ databases">
        <title>Functional genomics of gut bacteria from endangered species of beetles.</title>
        <authorList>
            <person name="Carlos-Shanley C."/>
        </authorList>
    </citation>
    <scope>NUCLEOTIDE SEQUENCE [LARGE SCALE GENOMIC DNA]</scope>
    <source>
        <strain evidence="2 3">S00068</strain>
    </source>
</reference>
<keyword evidence="1" id="KW-0812">Transmembrane</keyword>
<keyword evidence="1" id="KW-0472">Membrane</keyword>
<sequence length="235" mass="27301">MKREILKQLKSDYEELEIKPSADLWNRIEQIDPQEEKSAVMGPKKAFQWWKYAAVLVLLVSVGVLLYFNRNHPVNTDNPIVHTESSKKYEKSPLSSQEIKVTQHNIQERNTNQESIKTISDNPQVYQQKEILQKEGIRRGEEEQIIVADYEIKAPVLDKNIISIADNPILVENKKTEYINADELLQGREFQKKREENRTDTRKFGALDMTKIKVKSPNSLKIFGVTVYTDSLENK</sequence>
<dbReference type="EMBL" id="JACHKS010000001">
    <property type="protein sequence ID" value="MBB6330444.1"/>
    <property type="molecule type" value="Genomic_DNA"/>
</dbReference>
<protein>
    <submittedName>
        <fullName evidence="2">Uncharacterized protein</fullName>
    </submittedName>
</protein>
<dbReference type="Proteomes" id="UP000587367">
    <property type="component" value="Unassembled WGS sequence"/>
</dbReference>
<gene>
    <name evidence="2" type="ORF">HNP24_001394</name>
</gene>
<dbReference type="RefSeq" id="WP_184554203.1">
    <property type="nucleotide sequence ID" value="NZ_JACHKS010000001.1"/>
</dbReference>
<keyword evidence="1" id="KW-1133">Transmembrane helix</keyword>
<feature type="transmembrane region" description="Helical" evidence="1">
    <location>
        <begin position="49"/>
        <end position="68"/>
    </location>
</feature>
<comment type="caution">
    <text evidence="2">The sequence shown here is derived from an EMBL/GenBank/DDBJ whole genome shotgun (WGS) entry which is preliminary data.</text>
</comment>
<keyword evidence="3" id="KW-1185">Reference proteome</keyword>
<accession>A0ABR6PXX2</accession>
<evidence type="ECO:0000256" key="1">
    <source>
        <dbReference type="SAM" id="Phobius"/>
    </source>
</evidence>
<name>A0ABR6PXX2_9FLAO</name>
<evidence type="ECO:0000313" key="3">
    <source>
        <dbReference type="Proteomes" id="UP000587367"/>
    </source>
</evidence>